<feature type="transmembrane region" description="Helical" evidence="10">
    <location>
        <begin position="1173"/>
        <end position="1196"/>
    </location>
</feature>
<dbReference type="GO" id="GO:0005524">
    <property type="term" value="F:ATP binding"/>
    <property type="evidence" value="ECO:0007669"/>
    <property type="project" value="UniProtKB-KW"/>
</dbReference>
<dbReference type="SUPFAM" id="SSF90123">
    <property type="entry name" value="ABC transporter transmembrane region"/>
    <property type="match status" value="2"/>
</dbReference>
<feature type="compositionally biased region" description="Polar residues" evidence="9">
    <location>
        <begin position="128"/>
        <end position="141"/>
    </location>
</feature>
<dbReference type="InterPro" id="IPR017871">
    <property type="entry name" value="ABC_transporter-like_CS"/>
</dbReference>
<organism evidence="13 14">
    <name type="scientific">Rhodotorula taiwanensis</name>
    <dbReference type="NCBI Taxonomy" id="741276"/>
    <lineage>
        <taxon>Eukaryota</taxon>
        <taxon>Fungi</taxon>
        <taxon>Dikarya</taxon>
        <taxon>Basidiomycota</taxon>
        <taxon>Pucciniomycotina</taxon>
        <taxon>Microbotryomycetes</taxon>
        <taxon>Sporidiobolales</taxon>
        <taxon>Sporidiobolaceae</taxon>
        <taxon>Rhodotorula</taxon>
    </lineage>
</organism>
<keyword evidence="6" id="KW-0067">ATP-binding</keyword>
<keyword evidence="5" id="KW-0547">Nucleotide-binding</keyword>
<feature type="transmembrane region" description="Helical" evidence="10">
    <location>
        <begin position="337"/>
        <end position="355"/>
    </location>
</feature>
<dbReference type="FunFam" id="3.40.50.300:FF:000221">
    <property type="entry name" value="Multidrug ABC transporter ATP-binding protein"/>
    <property type="match status" value="1"/>
</dbReference>
<feature type="domain" description="ABC transporter" evidence="11">
    <location>
        <begin position="619"/>
        <end position="872"/>
    </location>
</feature>
<feature type="domain" description="ABC transmembrane type-1" evidence="12">
    <location>
        <begin position="1061"/>
        <end position="1345"/>
    </location>
</feature>
<feature type="transmembrane region" description="Helical" evidence="10">
    <location>
        <begin position="1058"/>
        <end position="1077"/>
    </location>
</feature>
<keyword evidence="2" id="KW-0813">Transport</keyword>
<name>A0A2S5B4I7_9BASI</name>
<dbReference type="PANTHER" id="PTHR43394">
    <property type="entry name" value="ATP-DEPENDENT PERMEASE MDL1, MITOCHONDRIAL"/>
    <property type="match status" value="1"/>
</dbReference>
<dbReference type="GO" id="GO:0016887">
    <property type="term" value="F:ATP hydrolysis activity"/>
    <property type="evidence" value="ECO:0007669"/>
    <property type="project" value="InterPro"/>
</dbReference>
<dbReference type="STRING" id="741276.A0A2S5B4I7"/>
<dbReference type="InterPro" id="IPR003593">
    <property type="entry name" value="AAA+_ATPase"/>
</dbReference>
<dbReference type="PROSITE" id="PS00211">
    <property type="entry name" value="ABC_TRANSPORTER_1"/>
    <property type="match status" value="2"/>
</dbReference>
<dbReference type="GO" id="GO:0005737">
    <property type="term" value="C:cytoplasm"/>
    <property type="evidence" value="ECO:0007669"/>
    <property type="project" value="UniProtKB-ARBA"/>
</dbReference>
<evidence type="ECO:0000256" key="8">
    <source>
        <dbReference type="ARBA" id="ARBA00023136"/>
    </source>
</evidence>
<feature type="compositionally biased region" description="Low complexity" evidence="9">
    <location>
        <begin position="39"/>
        <end position="55"/>
    </location>
</feature>
<feature type="transmembrane region" description="Helical" evidence="10">
    <location>
        <begin position="1282"/>
        <end position="1310"/>
    </location>
</feature>
<accession>A0A2S5B4I7</accession>
<evidence type="ECO:0000256" key="6">
    <source>
        <dbReference type="ARBA" id="ARBA00022840"/>
    </source>
</evidence>
<sequence length="1621" mass="174005">MDHPLAPPSITTTPPATPRSRRPDPATPHSGRVPTIIEPASAFSTATPSPSRSPRLGQASFDASVAETADAPPYTARPRQLFASVRDLESRYSPASPTSRSASDYKWTVGDAIARDSRGSDDLDGMSSPPSSASGRKLSYTTPRARAPAAAAVVPVQSQQPSAPAVPATFRTLFSLTSRSTLLCVVLPGTACAIGSGLIPPYMTTLLGDALQAFTDYGLATGVENLAPEALDAARSKLLSTIKSQSIKFFVLGAVVLAASASNVALWVVHGERVARELRSHVYKGVTAKGLDWYETGMGGDTGGDQDGATSAVDAAGLTGRFSKDTDDVRVGSAQTVGLVLQYLSSSLFCIILAFWKNWRLAFVVLATIPIVVVVVSLTERWSGPMANRNRATTAECTSRVNRIVSAIATVKAFNAEEYEQKAFKALTHADWAAYTRLHLVWGLRSGFTQFLLMAMFVQGFWYGAHLISTGQSTPASVNTAFWACLLGSSYLQTCIPSLVALEKAKIAMAGLLQLARPEPDRGAPHPATAIVSAPKKSSRRRKSDRRQDSIAGTISWPIPSDEKAEIDSPIEPYSPTSMDFKAQPNTFVPLAGVTVKHDRQHAPRALRKLRPATFSGELSLRSVTFHYPARPAPAPPALENVSLYFAARETTFVVGTSGSGKSTVGSLLLGLYNVDDGRIEVDEQGLEWIDEEWLRAHVACVSQGASVLLEGTVHENIAIGAVGQLREDGTTRSAADVTRDEVIAACRAALLHDFVRDLPMGYDTPLSGERGASLSGGQRQRLAIARAYIRDPTVLILDEATSALDATSRVLVNEAVKRWRDNRTTIIITHDLTPIAPHDFVYVMAEGRVVQQGFREDLEALGAGTFLEMVHAQGGGEAGPAEEGAIEELVSPEAALSGALAPTIEVEDGRRASKRLSAMSLLFPPAADDVVSAGRQLWSPNRSSTASASPSLASTGFGAPYLQPPEHPSHPVDGMPDPKRGSYQASLSALALAGQRAIQSRVDSRRTAGPRRASHVAAKQGEVSSADDCGDKISSRAARRTVYQLARRYWCTIPNKMLFVAGMVFSIMVGACTPLFSSFLSKVISNLGNPNAESIITQSAIVVLALAVVDGSCSFLKFYCMERCAMGWITSLRRQALNKVVRQDKAFFDGPENTTSALSYSIIKDSEDARTLVGTIIAQLTLLASMLTIGITWSLVTGWELTLVGFGMAPIIIVVTRSLASVLNRLEAHNKDKREEISKHLMQTLSNVKAIRSMSIQPVFDNTYQTCVSTTYTGGIKAAPFAGLGFASTFALTYVSQGVMLLVGAILVVHGRYTCTKMLQVFSLIIFTVTFAGQLMNYLPAMAKSLQAADDLLRLLDLPDDTRESKGELVYPVSGRVDFDKVNFSYPSRPSVPILRSVTFSVNAGECVAVVGASGSGKSTVAALLQRLYEPTAGRILLDGRPLSDTKTSFLRDHTAVVSQYPALFDMTIAENIAYGREDVDLFDIKAAARAAHIDDFIEALPLGYETKLGDNASFVSGGQAQRLQMARALLQPRELLILDECTSALDPTNQKLVLETIMRIKEGRTTLIVTHKLAVMEQCDRLLVMSEGEVAETGTMSELLAKPNGVFASLASGGEWELS</sequence>
<evidence type="ECO:0000256" key="5">
    <source>
        <dbReference type="ARBA" id="ARBA00022741"/>
    </source>
</evidence>
<evidence type="ECO:0000256" key="1">
    <source>
        <dbReference type="ARBA" id="ARBA00004651"/>
    </source>
</evidence>
<dbReference type="InterPro" id="IPR039421">
    <property type="entry name" value="Type_1_exporter"/>
</dbReference>
<feature type="transmembrane region" description="Helical" evidence="10">
    <location>
        <begin position="249"/>
        <end position="269"/>
    </location>
</feature>
<dbReference type="InterPro" id="IPR011527">
    <property type="entry name" value="ABC1_TM_dom"/>
</dbReference>
<keyword evidence="7 10" id="KW-1133">Transmembrane helix</keyword>
<feature type="domain" description="ABC transmembrane type-1" evidence="12">
    <location>
        <begin position="189"/>
        <end position="504"/>
    </location>
</feature>
<evidence type="ECO:0000256" key="10">
    <source>
        <dbReference type="SAM" id="Phobius"/>
    </source>
</evidence>
<dbReference type="CDD" id="cd18577">
    <property type="entry name" value="ABC_6TM_Pgp_ABCB1_D1_like"/>
    <property type="match status" value="1"/>
</dbReference>
<dbReference type="PROSITE" id="PS50929">
    <property type="entry name" value="ABC_TM1F"/>
    <property type="match status" value="2"/>
</dbReference>
<dbReference type="FunFam" id="3.40.50.300:FF:000604">
    <property type="entry name" value="ABC transporter B family member 28"/>
    <property type="match status" value="1"/>
</dbReference>
<dbReference type="InterPro" id="IPR036640">
    <property type="entry name" value="ABC1_TM_sf"/>
</dbReference>
<dbReference type="Pfam" id="PF00005">
    <property type="entry name" value="ABC_tran"/>
    <property type="match status" value="2"/>
</dbReference>
<dbReference type="EMBL" id="PJQD01000074">
    <property type="protein sequence ID" value="POY71688.1"/>
    <property type="molecule type" value="Genomic_DNA"/>
</dbReference>
<proteinExistence type="predicted"/>
<evidence type="ECO:0000256" key="3">
    <source>
        <dbReference type="ARBA" id="ARBA00022475"/>
    </source>
</evidence>
<dbReference type="SUPFAM" id="SSF52540">
    <property type="entry name" value="P-loop containing nucleoside triphosphate hydrolases"/>
    <property type="match status" value="2"/>
</dbReference>
<evidence type="ECO:0000313" key="13">
    <source>
        <dbReference type="EMBL" id="POY71688.1"/>
    </source>
</evidence>
<feature type="domain" description="ABC transporter" evidence="11">
    <location>
        <begin position="1378"/>
        <end position="1614"/>
    </location>
</feature>
<dbReference type="GO" id="GO:0005886">
    <property type="term" value="C:plasma membrane"/>
    <property type="evidence" value="ECO:0007669"/>
    <property type="project" value="UniProtKB-SubCell"/>
</dbReference>
<feature type="transmembrane region" description="Helical" evidence="10">
    <location>
        <begin position="1097"/>
        <end position="1117"/>
    </location>
</feature>
<feature type="transmembrane region" description="Helical" evidence="10">
    <location>
        <begin position="481"/>
        <end position="502"/>
    </location>
</feature>
<dbReference type="InterPro" id="IPR003439">
    <property type="entry name" value="ABC_transporter-like_ATP-bd"/>
</dbReference>
<dbReference type="Gene3D" id="3.40.50.300">
    <property type="entry name" value="P-loop containing nucleotide triphosphate hydrolases"/>
    <property type="match status" value="2"/>
</dbReference>
<gene>
    <name evidence="13" type="ORF">BMF94_5280</name>
</gene>
<feature type="transmembrane region" description="Helical" evidence="10">
    <location>
        <begin position="361"/>
        <end position="379"/>
    </location>
</feature>
<keyword evidence="3" id="KW-1003">Cell membrane</keyword>
<feature type="region of interest" description="Disordered" evidence="9">
    <location>
        <begin position="941"/>
        <end position="983"/>
    </location>
</feature>
<dbReference type="InterPro" id="IPR027417">
    <property type="entry name" value="P-loop_NTPase"/>
</dbReference>
<dbReference type="PANTHER" id="PTHR43394:SF1">
    <property type="entry name" value="ATP-BINDING CASSETTE SUB-FAMILY B MEMBER 10, MITOCHONDRIAL"/>
    <property type="match status" value="1"/>
</dbReference>
<reference evidence="13 14" key="1">
    <citation type="journal article" date="2018" name="Front. Microbiol.">
        <title>Prospects for Fungal Bioremediation of Acidic Radioactive Waste Sites: Characterization and Genome Sequence of Rhodotorula taiwanensis MD1149.</title>
        <authorList>
            <person name="Tkavc R."/>
            <person name="Matrosova V.Y."/>
            <person name="Grichenko O.E."/>
            <person name="Gostincar C."/>
            <person name="Volpe R.P."/>
            <person name="Klimenkova P."/>
            <person name="Gaidamakova E.K."/>
            <person name="Zhou C.E."/>
            <person name="Stewart B.J."/>
            <person name="Lyman M.G."/>
            <person name="Malfatti S.A."/>
            <person name="Rubinfeld B."/>
            <person name="Courtot M."/>
            <person name="Singh J."/>
            <person name="Dalgard C.L."/>
            <person name="Hamilton T."/>
            <person name="Frey K.G."/>
            <person name="Gunde-Cimerman N."/>
            <person name="Dugan L."/>
            <person name="Daly M.J."/>
        </authorList>
    </citation>
    <scope>NUCLEOTIDE SEQUENCE [LARGE SCALE GENOMIC DNA]</scope>
    <source>
        <strain evidence="13 14">MD1149</strain>
    </source>
</reference>
<evidence type="ECO:0000259" key="12">
    <source>
        <dbReference type="PROSITE" id="PS50929"/>
    </source>
</evidence>
<keyword evidence="8 10" id="KW-0472">Membrane</keyword>
<dbReference type="OrthoDB" id="6500128at2759"/>
<evidence type="ECO:0000313" key="14">
    <source>
        <dbReference type="Proteomes" id="UP000237144"/>
    </source>
</evidence>
<feature type="transmembrane region" description="Helical" evidence="10">
    <location>
        <begin position="1322"/>
        <end position="1340"/>
    </location>
</feature>
<keyword evidence="14" id="KW-1185">Reference proteome</keyword>
<protein>
    <submittedName>
        <fullName evidence="13">Uncharacterized protein</fullName>
    </submittedName>
</protein>
<feature type="region of interest" description="Disordered" evidence="9">
    <location>
        <begin position="116"/>
        <end position="141"/>
    </location>
</feature>
<evidence type="ECO:0000256" key="7">
    <source>
        <dbReference type="ARBA" id="ARBA00022989"/>
    </source>
</evidence>
<comment type="subcellular location">
    <subcellularLocation>
        <location evidence="1">Cell membrane</location>
        <topology evidence="1">Multi-pass membrane protein</topology>
    </subcellularLocation>
</comment>
<keyword evidence="4 10" id="KW-0812">Transmembrane</keyword>
<feature type="transmembrane region" description="Helical" evidence="10">
    <location>
        <begin position="451"/>
        <end position="469"/>
    </location>
</feature>
<evidence type="ECO:0000259" key="11">
    <source>
        <dbReference type="PROSITE" id="PS50893"/>
    </source>
</evidence>
<evidence type="ECO:0000256" key="2">
    <source>
        <dbReference type="ARBA" id="ARBA00022448"/>
    </source>
</evidence>
<dbReference type="Proteomes" id="UP000237144">
    <property type="component" value="Unassembled WGS sequence"/>
</dbReference>
<dbReference type="Gene3D" id="1.20.1560.10">
    <property type="entry name" value="ABC transporter type 1, transmembrane domain"/>
    <property type="match status" value="2"/>
</dbReference>
<dbReference type="CDD" id="cd18578">
    <property type="entry name" value="ABC_6TM_Pgp_ABCB1_D2_like"/>
    <property type="match status" value="1"/>
</dbReference>
<dbReference type="PROSITE" id="PS50893">
    <property type="entry name" value="ABC_TRANSPORTER_2"/>
    <property type="match status" value="2"/>
</dbReference>
<feature type="region of interest" description="Disordered" evidence="9">
    <location>
        <begin position="1"/>
        <end position="79"/>
    </location>
</feature>
<dbReference type="GO" id="GO:0015421">
    <property type="term" value="F:ABC-type oligopeptide transporter activity"/>
    <property type="evidence" value="ECO:0007669"/>
    <property type="project" value="TreeGrafter"/>
</dbReference>
<evidence type="ECO:0000256" key="9">
    <source>
        <dbReference type="SAM" id="MobiDB-lite"/>
    </source>
</evidence>
<comment type="caution">
    <text evidence="13">The sequence shown here is derived from an EMBL/GenBank/DDBJ whole genome shotgun (WGS) entry which is preliminary data.</text>
</comment>
<evidence type="ECO:0000256" key="4">
    <source>
        <dbReference type="ARBA" id="ARBA00022692"/>
    </source>
</evidence>
<feature type="region of interest" description="Disordered" evidence="9">
    <location>
        <begin position="518"/>
        <end position="567"/>
    </location>
</feature>
<dbReference type="SMART" id="SM00382">
    <property type="entry name" value="AAA"/>
    <property type="match status" value="2"/>
</dbReference>
<dbReference type="Pfam" id="PF00664">
    <property type="entry name" value="ABC_membrane"/>
    <property type="match status" value="2"/>
</dbReference>
<feature type="compositionally biased region" description="Low complexity" evidence="9">
    <location>
        <begin position="941"/>
        <end position="956"/>
    </location>
</feature>